<dbReference type="EMBL" id="JBHRWO010000007">
    <property type="protein sequence ID" value="MFC3492241.1"/>
    <property type="molecule type" value="Genomic_DNA"/>
</dbReference>
<keyword evidence="1" id="KW-0812">Transmembrane</keyword>
<name>A0ABV7PW05_9ACTN</name>
<proteinExistence type="predicted"/>
<reference evidence="3" key="1">
    <citation type="journal article" date="2019" name="Int. J. Syst. Evol. Microbiol.">
        <title>The Global Catalogue of Microorganisms (GCM) 10K type strain sequencing project: providing services to taxonomists for standard genome sequencing and annotation.</title>
        <authorList>
            <consortium name="The Broad Institute Genomics Platform"/>
            <consortium name="The Broad Institute Genome Sequencing Center for Infectious Disease"/>
            <person name="Wu L."/>
            <person name="Ma J."/>
        </authorList>
    </citation>
    <scope>NUCLEOTIDE SEQUENCE [LARGE SCALE GENOMIC DNA]</scope>
    <source>
        <strain evidence="3">CGMCC 4.7396</strain>
    </source>
</reference>
<dbReference type="SUPFAM" id="SSF53756">
    <property type="entry name" value="UDP-Glycosyltransferase/glycogen phosphorylase"/>
    <property type="match status" value="2"/>
</dbReference>
<dbReference type="Proteomes" id="UP001595712">
    <property type="component" value="Unassembled WGS sequence"/>
</dbReference>
<feature type="transmembrane region" description="Helical" evidence="1">
    <location>
        <begin position="38"/>
        <end position="60"/>
    </location>
</feature>
<comment type="caution">
    <text evidence="2">The sequence shown here is derived from an EMBL/GenBank/DDBJ whole genome shotgun (WGS) entry which is preliminary data.</text>
</comment>
<evidence type="ECO:0000313" key="3">
    <source>
        <dbReference type="Proteomes" id="UP001595712"/>
    </source>
</evidence>
<dbReference type="RefSeq" id="WP_387972511.1">
    <property type="nucleotide sequence ID" value="NZ_JBHRWO010000007.1"/>
</dbReference>
<sequence>MNAGSSDRRRVRAVLGGSCAGAVCAAAAVLLLPLPAAIAAVGAIIAIELTAAGVLLAAVLRRARNLRVRRDLERTAAVAADADLDVLVDDLAEERTRYHEKWAARLRHGYSASALEPLLKTARNRENPAEYRLQALETLDSWFQDEERAHQARADRSVDVLIVSHFGLPGGNTSANVADITALTRAGLRIGLLHHPVYRWDVSVPINPKIAELIDGDQVVLVDAHDTVRCDLTVVRLPTIMERLMDDLPEIDTARTVLVVNQVPFTFYDADGGRRPQWEPRAVHETVQGWLGDHTWYLIGPEVRRTLERHHRDEIDGIDIADEYWYEIIEAAEWARPARRTGDGPIRIGRHTRDAPLKWPETPEKLLACYPDAPEFAVHSLGGAATPLELLGTLPGNWVDHPFGAMPAREFLHELDVYVYFVADDCVEAFGRSPLEAMAAGVPCIMDPRFQSLFGEAAIYCEPGEVASTVRKLIDEPGAYEAQAERASRKVQADFSPDALVRRMIRLGVTPTRAGDD</sequence>
<feature type="transmembrane region" description="Helical" evidence="1">
    <location>
        <begin position="12"/>
        <end position="32"/>
    </location>
</feature>
<gene>
    <name evidence="2" type="ORF">ACFO8M_07070</name>
</gene>
<keyword evidence="1" id="KW-0472">Membrane</keyword>
<evidence type="ECO:0000256" key="1">
    <source>
        <dbReference type="SAM" id="Phobius"/>
    </source>
</evidence>
<keyword evidence="1" id="KW-1133">Transmembrane helix</keyword>
<protein>
    <submittedName>
        <fullName evidence="2">Glycosyltransferase</fullName>
    </submittedName>
</protein>
<dbReference type="Gene3D" id="3.40.50.2000">
    <property type="entry name" value="Glycogen Phosphorylase B"/>
    <property type="match status" value="1"/>
</dbReference>
<accession>A0ABV7PW05</accession>
<keyword evidence="3" id="KW-1185">Reference proteome</keyword>
<evidence type="ECO:0000313" key="2">
    <source>
        <dbReference type="EMBL" id="MFC3492241.1"/>
    </source>
</evidence>
<organism evidence="2 3">
    <name type="scientific">Glycomyces rhizosphaerae</name>
    <dbReference type="NCBI Taxonomy" id="2054422"/>
    <lineage>
        <taxon>Bacteria</taxon>
        <taxon>Bacillati</taxon>
        <taxon>Actinomycetota</taxon>
        <taxon>Actinomycetes</taxon>
        <taxon>Glycomycetales</taxon>
        <taxon>Glycomycetaceae</taxon>
        <taxon>Glycomyces</taxon>
    </lineage>
</organism>